<evidence type="ECO:0000256" key="4">
    <source>
        <dbReference type="ARBA" id="ARBA00022801"/>
    </source>
</evidence>
<dbReference type="PROSITE" id="PS52035">
    <property type="entry name" value="PEPTIDASE_M14"/>
    <property type="match status" value="1"/>
</dbReference>
<evidence type="ECO:0000256" key="8">
    <source>
        <dbReference type="SAM" id="SignalP"/>
    </source>
</evidence>
<accession>A0ABW2N1V9</accession>
<feature type="domain" description="Peptidase M14" evidence="9">
    <location>
        <begin position="133"/>
        <end position="469"/>
    </location>
</feature>
<evidence type="ECO:0000313" key="10">
    <source>
        <dbReference type="EMBL" id="MFC7361259.1"/>
    </source>
</evidence>
<evidence type="ECO:0000256" key="1">
    <source>
        <dbReference type="ARBA" id="ARBA00001947"/>
    </source>
</evidence>
<dbReference type="GO" id="GO:0004180">
    <property type="term" value="F:carboxypeptidase activity"/>
    <property type="evidence" value="ECO:0007669"/>
    <property type="project" value="UniProtKB-KW"/>
</dbReference>
<keyword evidence="6" id="KW-0482">Metalloprotease</keyword>
<keyword evidence="4" id="KW-0378">Hydrolase</keyword>
<dbReference type="SUPFAM" id="SSF53187">
    <property type="entry name" value="Zn-dependent exopeptidases"/>
    <property type="match status" value="1"/>
</dbReference>
<keyword evidence="3" id="KW-0645">Protease</keyword>
<evidence type="ECO:0000256" key="2">
    <source>
        <dbReference type="ARBA" id="ARBA00005988"/>
    </source>
</evidence>
<evidence type="ECO:0000256" key="7">
    <source>
        <dbReference type="PROSITE-ProRule" id="PRU01379"/>
    </source>
</evidence>
<protein>
    <submittedName>
        <fullName evidence="10">M14 family zinc carboxypeptidase</fullName>
    </submittedName>
</protein>
<organism evidence="10 11">
    <name type="scientific">Nocardioides astragali</name>
    <dbReference type="NCBI Taxonomy" id="1776736"/>
    <lineage>
        <taxon>Bacteria</taxon>
        <taxon>Bacillati</taxon>
        <taxon>Actinomycetota</taxon>
        <taxon>Actinomycetes</taxon>
        <taxon>Propionibacteriales</taxon>
        <taxon>Nocardioidaceae</taxon>
        <taxon>Nocardioides</taxon>
    </lineage>
</organism>
<comment type="cofactor">
    <cofactor evidence="1">
        <name>Zn(2+)</name>
        <dbReference type="ChEBI" id="CHEBI:29105"/>
    </cofactor>
</comment>
<feature type="signal peptide" evidence="8">
    <location>
        <begin position="1"/>
        <end position="32"/>
    </location>
</feature>
<evidence type="ECO:0000256" key="5">
    <source>
        <dbReference type="ARBA" id="ARBA00022833"/>
    </source>
</evidence>
<name>A0ABW2N1V9_9ACTN</name>
<evidence type="ECO:0000256" key="6">
    <source>
        <dbReference type="ARBA" id="ARBA00023049"/>
    </source>
</evidence>
<dbReference type="Pfam" id="PF00246">
    <property type="entry name" value="Peptidase_M14"/>
    <property type="match status" value="1"/>
</dbReference>
<keyword evidence="11" id="KW-1185">Reference proteome</keyword>
<comment type="similarity">
    <text evidence="2 7">Belongs to the peptidase M14 family.</text>
</comment>
<proteinExistence type="inferred from homology"/>
<reference evidence="11" key="1">
    <citation type="journal article" date="2019" name="Int. J. Syst. Evol. Microbiol.">
        <title>The Global Catalogue of Microorganisms (GCM) 10K type strain sequencing project: providing services to taxonomists for standard genome sequencing and annotation.</title>
        <authorList>
            <consortium name="The Broad Institute Genomics Platform"/>
            <consortium name="The Broad Institute Genome Sequencing Center for Infectious Disease"/>
            <person name="Wu L."/>
            <person name="Ma J."/>
        </authorList>
    </citation>
    <scope>NUCLEOTIDE SEQUENCE [LARGE SCALE GENOMIC DNA]</scope>
    <source>
        <strain evidence="11">FCH27</strain>
    </source>
</reference>
<evidence type="ECO:0000259" key="9">
    <source>
        <dbReference type="PROSITE" id="PS52035"/>
    </source>
</evidence>
<dbReference type="SMART" id="SM00631">
    <property type="entry name" value="Zn_pept"/>
    <property type="match status" value="1"/>
</dbReference>
<dbReference type="RefSeq" id="WP_255888233.1">
    <property type="nucleotide sequence ID" value="NZ_JAFMZM010000001.1"/>
</dbReference>
<sequence length="705" mass="75931">MRTRSSRRRQATALAALAMGAAALTAPTAAQGNVAGTTAAAVFAPQLVTVDTPTRADKSRLQTLGLDLTEHAGHDYIEVVLHSAADREALTAAGFTYRVRIPDLLRREGEINRLDDLFAATTLRTSLPSGRDAYRTLADYNAEMKAMADANPGLVKLLEMPEKTLDGRTVYGVEIAKNVAARDGRPTFAMFGLHHAREWPSGEHAMEFAVDLVKGARAGDPRITGLLERGRAVVVPVVNADGFHLSITDGQLVDLRATDGGGTATILGTPGNAYKRKNCRVIDGQDTPDGTCAVFSATSNGGYGVGVDPNRNYGGFWGGPGASDLFADPTYRGAGPFSEPETRNVRHLISTRQVTMMISNHTFSNLVLRPNGVNPTTIGPDGLPVGDAPDEHAMKELGARMTAQNGYANIHGWELYDTTGTTEDWSYNATGGYGYTFEIGPNEFHPPFAQVVDEYVGAGQYAGKGNREAYLIAFENAVSRTSHAVISGKAPAGATLRLRKEFSTPTWSPENDFTDSLETTMVTSGKTFAWDVNQSTRPVVQSRLVKLLDEEPTRSETFTGTAAPTTSVDHEFVVTEADQEIMQVELDWPTPDDLDLEVYRKNADGSLTEVGGSGNFVGDKEKATINAPTPGTYVLRVINFASVSPTYTLTASLFNATEQTTAPLVEAWTLTCEKSGQVLQTVPIVVDRGQQVSVDLKECTRRWGR</sequence>
<comment type="caution">
    <text evidence="10">The sequence shown here is derived from an EMBL/GenBank/DDBJ whole genome shotgun (WGS) entry which is preliminary data.</text>
</comment>
<dbReference type="InterPro" id="IPR000834">
    <property type="entry name" value="Peptidase_M14"/>
</dbReference>
<evidence type="ECO:0000313" key="11">
    <source>
        <dbReference type="Proteomes" id="UP001596524"/>
    </source>
</evidence>
<evidence type="ECO:0000256" key="3">
    <source>
        <dbReference type="ARBA" id="ARBA00022670"/>
    </source>
</evidence>
<gene>
    <name evidence="10" type="ORF">ACFQO6_13355</name>
</gene>
<feature type="chain" id="PRO_5047265521" evidence="8">
    <location>
        <begin position="33"/>
        <end position="705"/>
    </location>
</feature>
<dbReference type="PANTHER" id="PTHR11705:SF143">
    <property type="entry name" value="SLL0236 PROTEIN"/>
    <property type="match status" value="1"/>
</dbReference>
<dbReference type="Gene3D" id="2.60.120.380">
    <property type="match status" value="1"/>
</dbReference>
<keyword evidence="8" id="KW-0732">Signal</keyword>
<keyword evidence="5" id="KW-0862">Zinc</keyword>
<keyword evidence="10" id="KW-0121">Carboxypeptidase</keyword>
<feature type="active site" description="Proton donor/acceptor" evidence="7">
    <location>
        <position position="438"/>
    </location>
</feature>
<dbReference type="Proteomes" id="UP001596524">
    <property type="component" value="Unassembled WGS sequence"/>
</dbReference>
<dbReference type="PANTHER" id="PTHR11705">
    <property type="entry name" value="PROTEASE FAMILY M14 CARBOXYPEPTIDASE A,B"/>
    <property type="match status" value="1"/>
</dbReference>
<dbReference type="Gene3D" id="3.40.630.10">
    <property type="entry name" value="Zn peptidases"/>
    <property type="match status" value="1"/>
</dbReference>
<dbReference type="EMBL" id="JBHTCH010000014">
    <property type="protein sequence ID" value="MFC7361259.1"/>
    <property type="molecule type" value="Genomic_DNA"/>
</dbReference>